<evidence type="ECO:0008006" key="2">
    <source>
        <dbReference type="Google" id="ProtNLM"/>
    </source>
</evidence>
<sequence length="157" mass="16855">MLERTSVIVGSGLAGQRTVKSVPFVELAGRRVQGVVSSGSDIERVYVSFVESGSGDYYCCTNNNRPCGGLGRAPCKHIAQMVDEAILQFGAARVAAYLGVGKDGEAVDEARKLLGALGGCERKEPPGVVFSRFLNYLRYCELTVRPGTVLEMGWFVS</sequence>
<gene>
    <name evidence="1" type="ORF">V5E97_18895</name>
</gene>
<reference evidence="1" key="1">
    <citation type="submission" date="2024-05" db="EMBL/GenBank/DDBJ databases">
        <title>Planctomycetes of the genus Singulisphaera possess chitinolytic capabilities.</title>
        <authorList>
            <person name="Ivanova A."/>
        </authorList>
    </citation>
    <scope>NUCLEOTIDE SEQUENCE</scope>
    <source>
        <strain evidence="1">Ch08T</strain>
    </source>
</reference>
<evidence type="ECO:0000313" key="1">
    <source>
        <dbReference type="EMBL" id="XBH08022.1"/>
    </source>
</evidence>
<dbReference type="RefSeq" id="WP_406700859.1">
    <property type="nucleotide sequence ID" value="NZ_CP155447.1"/>
</dbReference>
<organism evidence="1">
    <name type="scientific">Singulisphaera sp. Ch08</name>
    <dbReference type="NCBI Taxonomy" id="3120278"/>
    <lineage>
        <taxon>Bacteria</taxon>
        <taxon>Pseudomonadati</taxon>
        <taxon>Planctomycetota</taxon>
        <taxon>Planctomycetia</taxon>
        <taxon>Isosphaerales</taxon>
        <taxon>Isosphaeraceae</taxon>
        <taxon>Singulisphaera</taxon>
    </lineage>
</organism>
<dbReference type="EMBL" id="CP155447">
    <property type="protein sequence ID" value="XBH08022.1"/>
    <property type="molecule type" value="Genomic_DNA"/>
</dbReference>
<proteinExistence type="predicted"/>
<name>A0AAU7CSB7_9BACT</name>
<dbReference type="AlphaFoldDB" id="A0AAU7CSB7"/>
<accession>A0AAU7CSB7</accession>
<protein>
    <recommendedName>
        <fullName evidence="2">SWIM-type domain-containing protein</fullName>
    </recommendedName>
</protein>